<dbReference type="Gene3D" id="2.30.29.30">
    <property type="entry name" value="Pleckstrin-homology domain (PH domain)/Phosphotyrosine-binding domain (PTB)"/>
    <property type="match status" value="2"/>
</dbReference>
<dbReference type="WBParaSite" id="TREG1_21080.1">
    <property type="protein sequence ID" value="TREG1_21080.1"/>
    <property type="gene ID" value="TREG1_21080"/>
</dbReference>
<dbReference type="SMART" id="SM00160">
    <property type="entry name" value="RanBD"/>
    <property type="match status" value="1"/>
</dbReference>
<protein>
    <submittedName>
        <fullName evidence="6">Ran-binding protein</fullName>
    </submittedName>
</protein>
<name>A0AA85JH50_TRIRE</name>
<evidence type="ECO:0000256" key="2">
    <source>
        <dbReference type="ARBA" id="ARBA00023242"/>
    </source>
</evidence>
<dbReference type="GO" id="GO:0005634">
    <property type="term" value="C:nucleus"/>
    <property type="evidence" value="ECO:0007669"/>
    <property type="project" value="UniProtKB-SubCell"/>
</dbReference>
<dbReference type="Proteomes" id="UP000050795">
    <property type="component" value="Unassembled WGS sequence"/>
</dbReference>
<feature type="compositionally biased region" description="Polar residues" evidence="3">
    <location>
        <begin position="728"/>
        <end position="738"/>
    </location>
</feature>
<dbReference type="CDD" id="cd13180">
    <property type="entry name" value="RanBD_RanBP3"/>
    <property type="match status" value="1"/>
</dbReference>
<reference evidence="5" key="1">
    <citation type="submission" date="2022-06" db="EMBL/GenBank/DDBJ databases">
        <authorList>
            <person name="Berger JAMES D."/>
            <person name="Berger JAMES D."/>
        </authorList>
    </citation>
    <scope>NUCLEOTIDE SEQUENCE [LARGE SCALE GENOMIC DNA]</scope>
</reference>
<sequence>MPNPSEFTALQLPLNLFRLEERPGYQGQSTRLKEIPLYIMENNANQEKIELTVNGANHSLSESAPTGIPSSSPIALSTTCTPNASKTASCNAHNMSTTSLTSEAQKGIPSDYVFGSNISSRVVNADVSRGASSDLWTSTGNGSTSSVFTTLAKAVTAAKTNSKDSKNLEDSAKEVVEDKRRETLNLAEVDLVTGEEGEIPVIRQHCRAYVFDANKQKWNNLGAVHFHLNDIPNDKAEGYSNPSSRSRIVVRLVSTRKLVINTVIWSQIPVALVDPRNLRIGAVNDDGHIKSYLFAFPQDDLAAKIYELLCLRKSNTTTIFPLETNSNKSPGVNKEVVTGCKRQFETEATSDSDHLPHAPAKVASTSVPLPTANLTVFPKTNIFRPSVFTPSCQDTSNGAPVSNLTAHTGELQFRNSPLDNVVKRLYESNPSGSAEPPTLPNNTKIVDSPKLSSNVSSKSMSISSVSNNRCADFVFGHNVSERVTNTSTTTGSRDTSRDLPSESPEPNVRTLSPESEEPSDASEVGEHFSILPSKQTLEESAAAVASEMLEKSTYLLANLPESPILTGEEGEYLTLKAYCHFYCFDRHKHEWVGRGQAYIHLNDVAMKPSTVASQMSPFPSGPPARSRLVIRTCQTLKLLANVPVWSGLNVTMADERSIRLTTVCHPSEKVSESPNKISCQSDPVAIKPEFCAYLLVMHSHKEADRLFQALGSRITTFNSRLNSELTGLQETNSASNSPGDFPVVHSRKNANPEEGDDSPFIGKGDEGTQSTKSETDDLPTNVDSESSIATPSTD</sequence>
<reference evidence="6" key="2">
    <citation type="submission" date="2023-11" db="UniProtKB">
        <authorList>
            <consortium name="WormBaseParasite"/>
        </authorList>
    </citation>
    <scope>IDENTIFICATION</scope>
</reference>
<feature type="domain" description="RanBD1" evidence="4">
    <location>
        <begin position="171"/>
        <end position="264"/>
    </location>
</feature>
<dbReference type="InterPro" id="IPR045255">
    <property type="entry name" value="RanBP1-like"/>
</dbReference>
<accession>A0AA85JH50</accession>
<feature type="region of interest" description="Disordered" evidence="3">
    <location>
        <begin position="728"/>
        <end position="794"/>
    </location>
</feature>
<feature type="compositionally biased region" description="Low complexity" evidence="3">
    <location>
        <begin position="484"/>
        <end position="493"/>
    </location>
</feature>
<dbReference type="SUPFAM" id="SSF50729">
    <property type="entry name" value="PH domain-like"/>
    <property type="match status" value="2"/>
</dbReference>
<comment type="subcellular location">
    <subcellularLocation>
        <location evidence="1">Nucleus</location>
    </subcellularLocation>
</comment>
<evidence type="ECO:0000256" key="1">
    <source>
        <dbReference type="ARBA" id="ARBA00004123"/>
    </source>
</evidence>
<dbReference type="InterPro" id="IPR000156">
    <property type="entry name" value="Ran_bind_dom"/>
</dbReference>
<dbReference type="PROSITE" id="PS50196">
    <property type="entry name" value="RANBD1"/>
    <property type="match status" value="2"/>
</dbReference>
<keyword evidence="2" id="KW-0539">Nucleus</keyword>
<dbReference type="PANTHER" id="PTHR23138:SF142">
    <property type="entry name" value="RAN-BINDING PROTEIN 3B-RELATED"/>
    <property type="match status" value="1"/>
</dbReference>
<feature type="region of interest" description="Disordered" evidence="3">
    <location>
        <begin position="427"/>
        <end position="457"/>
    </location>
</feature>
<evidence type="ECO:0000259" key="4">
    <source>
        <dbReference type="PROSITE" id="PS50196"/>
    </source>
</evidence>
<dbReference type="GO" id="GO:0006611">
    <property type="term" value="P:protein export from nucleus"/>
    <property type="evidence" value="ECO:0007669"/>
    <property type="project" value="TreeGrafter"/>
</dbReference>
<evidence type="ECO:0000256" key="3">
    <source>
        <dbReference type="SAM" id="MobiDB-lite"/>
    </source>
</evidence>
<dbReference type="AlphaFoldDB" id="A0AA85JH50"/>
<dbReference type="InterPro" id="IPR011993">
    <property type="entry name" value="PH-like_dom_sf"/>
</dbReference>
<dbReference type="PANTHER" id="PTHR23138">
    <property type="entry name" value="RAN BINDING PROTEIN"/>
    <property type="match status" value="1"/>
</dbReference>
<feature type="domain" description="RanBD1" evidence="4">
    <location>
        <begin position="556"/>
        <end position="650"/>
    </location>
</feature>
<proteinExistence type="predicted"/>
<feature type="compositionally biased region" description="Polar residues" evidence="3">
    <location>
        <begin position="781"/>
        <end position="794"/>
    </location>
</feature>
<feature type="region of interest" description="Disordered" evidence="3">
    <location>
        <begin position="484"/>
        <end position="526"/>
    </location>
</feature>
<keyword evidence="5" id="KW-1185">Reference proteome</keyword>
<organism evidence="5 6">
    <name type="scientific">Trichobilharzia regenti</name>
    <name type="common">Nasal bird schistosome</name>
    <dbReference type="NCBI Taxonomy" id="157069"/>
    <lineage>
        <taxon>Eukaryota</taxon>
        <taxon>Metazoa</taxon>
        <taxon>Spiralia</taxon>
        <taxon>Lophotrochozoa</taxon>
        <taxon>Platyhelminthes</taxon>
        <taxon>Trematoda</taxon>
        <taxon>Digenea</taxon>
        <taxon>Strigeidida</taxon>
        <taxon>Schistosomatoidea</taxon>
        <taxon>Schistosomatidae</taxon>
        <taxon>Trichobilharzia</taxon>
    </lineage>
</organism>
<evidence type="ECO:0000313" key="5">
    <source>
        <dbReference type="Proteomes" id="UP000050795"/>
    </source>
</evidence>
<evidence type="ECO:0000313" key="6">
    <source>
        <dbReference type="WBParaSite" id="TREG1_21080.1"/>
    </source>
</evidence>
<feature type="compositionally biased region" description="Low complexity" evidence="3">
    <location>
        <begin position="448"/>
        <end position="457"/>
    </location>
</feature>